<keyword evidence="2" id="KW-1185">Reference proteome</keyword>
<name>A0ACD2XGE8_9MICO</name>
<dbReference type="Proteomes" id="UP000295366">
    <property type="component" value="Unassembled WGS sequence"/>
</dbReference>
<sequence length="389" mass="42702">MDFFPFRINKYETSTDRDSVVYGQEKNGAHYVRWLSDVRTPRIVTRYVTNPFTSDAPSKGEAIAITCLSEFVDTDLDETKQYEYKVEPLTLNGGRECGGSAYPSAVTERPAGGVTLPFTRYPVSEDRQSGKNNVNGENDSTRLGQEVASVGTSGHTLADLSIEGAGTPKDSRSANGRSSEKKEDDQTTQSTQSGNDIQPMEVYYEQYIPDDKVWMPGFSGDLQRPAIFLHGDGREWFDLNGSNRVKNQVSVTFGRNHGIYPHTPSIGESRAYACDLGGNNCRQKAAETASSNGASTNIIYSSESFASFHMAVNATIPSSVYWPAPAINGQVTVVLQPGGSRAYGTHDMMPRHQVWYGNSNADAYLAYQNDDYFPLGLFGIPPTSFNVSF</sequence>
<evidence type="ECO:0000313" key="2">
    <source>
        <dbReference type="Proteomes" id="UP000295366"/>
    </source>
</evidence>
<accession>A0ACD2XGE8</accession>
<dbReference type="EMBL" id="SLWP01000013">
    <property type="protein sequence ID" value="TCO33808.1"/>
    <property type="molecule type" value="Genomic_DNA"/>
</dbReference>
<evidence type="ECO:0000313" key="1">
    <source>
        <dbReference type="EMBL" id="TCO33808.1"/>
    </source>
</evidence>
<reference evidence="1 2" key="1">
    <citation type="journal article" date="2015" name="Stand. Genomic Sci.">
        <title>Genomic Encyclopedia of Bacterial and Archaeal Type Strains, Phase III: the genomes of soil and plant-associated and newly described type strains.</title>
        <authorList>
            <person name="Whitman W.B."/>
            <person name="Woyke T."/>
            <person name="Klenk H.P."/>
            <person name="Zhou Y."/>
            <person name="Lilburn T.G."/>
            <person name="Beck B.J."/>
            <person name="De Vos P."/>
            <person name="Vandamme P."/>
            <person name="Eisen J.A."/>
            <person name="Garrity G."/>
            <person name="Hugenholtz P."/>
            <person name="Kyrpides N.C."/>
        </authorList>
    </citation>
    <scope>NUCLEOTIDE SEQUENCE [LARGE SCALE GENOMIC DNA]</scope>
    <source>
        <strain evidence="1 2">VKM Ac-2596</strain>
    </source>
</reference>
<organism evidence="1 2">
    <name type="scientific">Rathayibacter tanaceti</name>
    <dbReference type="NCBI Taxonomy" id="1671680"/>
    <lineage>
        <taxon>Bacteria</taxon>
        <taxon>Bacillati</taxon>
        <taxon>Actinomycetota</taxon>
        <taxon>Actinomycetes</taxon>
        <taxon>Micrococcales</taxon>
        <taxon>Microbacteriaceae</taxon>
        <taxon>Rathayibacter</taxon>
    </lineage>
</organism>
<protein>
    <submittedName>
        <fullName evidence="1">Uncharacterized protein</fullName>
    </submittedName>
</protein>
<gene>
    <name evidence="1" type="ORF">EV639_11323</name>
</gene>
<proteinExistence type="predicted"/>
<comment type="caution">
    <text evidence="1">The sequence shown here is derived from an EMBL/GenBank/DDBJ whole genome shotgun (WGS) entry which is preliminary data.</text>
</comment>